<dbReference type="GO" id="GO:0006508">
    <property type="term" value="P:proteolysis"/>
    <property type="evidence" value="ECO:0007669"/>
    <property type="project" value="UniProtKB-KW"/>
</dbReference>
<evidence type="ECO:0000256" key="4">
    <source>
        <dbReference type="ARBA" id="ARBA00022801"/>
    </source>
</evidence>
<keyword evidence="6 7" id="KW-0472">Membrane</keyword>
<evidence type="ECO:0000256" key="6">
    <source>
        <dbReference type="ARBA" id="ARBA00023136"/>
    </source>
</evidence>
<keyword evidence="3 7" id="KW-0812">Transmembrane</keyword>
<name>A0A0F9NUH9_9ZZZZ</name>
<evidence type="ECO:0000313" key="8">
    <source>
        <dbReference type="EMBL" id="KKN15757.1"/>
    </source>
</evidence>
<dbReference type="Pfam" id="PF01252">
    <property type="entry name" value="Peptidase_A8"/>
    <property type="match status" value="1"/>
</dbReference>
<dbReference type="HAMAP" id="MF_00161">
    <property type="entry name" value="LspA"/>
    <property type="match status" value="1"/>
</dbReference>
<dbReference type="GO" id="GO:0016020">
    <property type="term" value="C:membrane"/>
    <property type="evidence" value="ECO:0007669"/>
    <property type="project" value="InterPro"/>
</dbReference>
<reference evidence="8" key="1">
    <citation type="journal article" date="2015" name="Nature">
        <title>Complex archaea that bridge the gap between prokaryotes and eukaryotes.</title>
        <authorList>
            <person name="Spang A."/>
            <person name="Saw J.H."/>
            <person name="Jorgensen S.L."/>
            <person name="Zaremba-Niedzwiedzka K."/>
            <person name="Martijn J."/>
            <person name="Lind A.E."/>
            <person name="van Eijk R."/>
            <person name="Schleper C."/>
            <person name="Guy L."/>
            <person name="Ettema T.J."/>
        </authorList>
    </citation>
    <scope>NUCLEOTIDE SEQUENCE</scope>
</reference>
<evidence type="ECO:0000256" key="1">
    <source>
        <dbReference type="ARBA" id="ARBA00022475"/>
    </source>
</evidence>
<gene>
    <name evidence="8" type="ORF">LCGC14_0982750</name>
</gene>
<evidence type="ECO:0000256" key="3">
    <source>
        <dbReference type="ARBA" id="ARBA00022692"/>
    </source>
</evidence>
<organism evidence="8">
    <name type="scientific">marine sediment metagenome</name>
    <dbReference type="NCBI Taxonomy" id="412755"/>
    <lineage>
        <taxon>unclassified sequences</taxon>
        <taxon>metagenomes</taxon>
        <taxon>ecological metagenomes</taxon>
    </lineage>
</organism>
<accession>A0A0F9NUH9</accession>
<feature type="transmembrane region" description="Helical" evidence="7">
    <location>
        <begin position="65"/>
        <end position="84"/>
    </location>
</feature>
<dbReference type="AlphaFoldDB" id="A0A0F9NUH9"/>
<dbReference type="PANTHER" id="PTHR33695:SF1">
    <property type="entry name" value="LIPOPROTEIN SIGNAL PEPTIDASE"/>
    <property type="match status" value="1"/>
</dbReference>
<dbReference type="NCBIfam" id="TIGR00077">
    <property type="entry name" value="lspA"/>
    <property type="match status" value="1"/>
</dbReference>
<dbReference type="PRINTS" id="PR00781">
    <property type="entry name" value="LIPOSIGPTASE"/>
</dbReference>
<dbReference type="PROSITE" id="PS00855">
    <property type="entry name" value="SPASE_II"/>
    <property type="match status" value="1"/>
</dbReference>
<keyword evidence="4" id="KW-0378">Hydrolase</keyword>
<evidence type="ECO:0000256" key="2">
    <source>
        <dbReference type="ARBA" id="ARBA00022670"/>
    </source>
</evidence>
<protein>
    <recommendedName>
        <fullName evidence="9">Lipoprotein signal peptidase</fullName>
    </recommendedName>
</protein>
<keyword evidence="2" id="KW-0645">Protease</keyword>
<proteinExistence type="inferred from homology"/>
<dbReference type="InterPro" id="IPR001872">
    <property type="entry name" value="Peptidase_A8"/>
</dbReference>
<comment type="caution">
    <text evidence="8">The sequence shown here is derived from an EMBL/GenBank/DDBJ whole genome shotgun (WGS) entry which is preliminary data.</text>
</comment>
<dbReference type="PANTHER" id="PTHR33695">
    <property type="entry name" value="LIPOPROTEIN SIGNAL PEPTIDASE"/>
    <property type="match status" value="1"/>
</dbReference>
<evidence type="ECO:0000256" key="5">
    <source>
        <dbReference type="ARBA" id="ARBA00022989"/>
    </source>
</evidence>
<feature type="transmembrane region" description="Helical" evidence="7">
    <location>
        <begin position="129"/>
        <end position="149"/>
    </location>
</feature>
<evidence type="ECO:0000256" key="7">
    <source>
        <dbReference type="SAM" id="Phobius"/>
    </source>
</evidence>
<evidence type="ECO:0008006" key="9">
    <source>
        <dbReference type="Google" id="ProtNLM"/>
    </source>
</evidence>
<feature type="transmembrane region" description="Helical" evidence="7">
    <location>
        <begin position="91"/>
        <end position="109"/>
    </location>
</feature>
<dbReference type="GO" id="GO:0004190">
    <property type="term" value="F:aspartic-type endopeptidase activity"/>
    <property type="evidence" value="ECO:0007669"/>
    <property type="project" value="InterPro"/>
</dbReference>
<sequence length="153" mass="16808">MLLSRKKWPIFTLTIALSLIVDQASKALARSNLDPQKSIDIVKGVLSLNLVKNTGAAFGLLQGQLTILQIIAVALVGMILFYILFYRPTSFIIRVALGLIVAGSVGNLIDRALFKQVTDFIDLQVWPVFNLADSSIVAGASFLMLKSLFKWKN</sequence>
<keyword evidence="1" id="KW-1003">Cell membrane</keyword>
<keyword evidence="5 7" id="KW-1133">Transmembrane helix</keyword>
<dbReference type="EMBL" id="LAZR01003680">
    <property type="protein sequence ID" value="KKN15757.1"/>
    <property type="molecule type" value="Genomic_DNA"/>
</dbReference>